<dbReference type="Gene3D" id="1.25.40.20">
    <property type="entry name" value="Ankyrin repeat-containing domain"/>
    <property type="match status" value="2"/>
</dbReference>
<dbReference type="AlphaFoldDB" id="A0AAW2E0C6"/>
<evidence type="ECO:0000313" key="4">
    <source>
        <dbReference type="EMBL" id="KAL0016477.1"/>
    </source>
</evidence>
<protein>
    <submittedName>
        <fullName evidence="4">Uncharacterized protein</fullName>
    </submittedName>
</protein>
<evidence type="ECO:0000256" key="1">
    <source>
        <dbReference type="ARBA" id="ARBA00022737"/>
    </source>
</evidence>
<sequence>MAARMFKATIDGHDGFFDEAGGVNLNLRQVTADGNSILHVAAKSGNAQITKKDFVGKLLEACPSAIVEADDFGWIPLHYAAHFGNAKFVNLFLKKNVSLVHIKDKAGMSALHISAKEGHVDLTRTLIIECPDSCELLDNKDRTSLHLAAERGNSKVVKVFLQTLASEDLIYQQDKEGNTPFHLAAMEGRYALY</sequence>
<dbReference type="PANTHER" id="PTHR24186">
    <property type="entry name" value="PROTEIN PHOSPHATASE 1 REGULATORY SUBUNIT"/>
    <property type="match status" value="1"/>
</dbReference>
<name>A0AAW2E0C6_9ROSI</name>
<comment type="caution">
    <text evidence="4">The sequence shown here is derived from an EMBL/GenBank/DDBJ whole genome shotgun (WGS) entry which is preliminary data.</text>
</comment>
<dbReference type="Pfam" id="PF12796">
    <property type="entry name" value="Ank_2"/>
    <property type="match status" value="2"/>
</dbReference>
<dbReference type="PROSITE" id="PS50297">
    <property type="entry name" value="ANK_REP_REGION"/>
    <property type="match status" value="1"/>
</dbReference>
<keyword evidence="5" id="KW-1185">Reference proteome</keyword>
<keyword evidence="2 3" id="KW-0040">ANK repeat</keyword>
<dbReference type="InterPro" id="IPR036770">
    <property type="entry name" value="Ankyrin_rpt-contain_sf"/>
</dbReference>
<dbReference type="PANTHER" id="PTHR24186:SF50">
    <property type="entry name" value="ANKYRIN REPEAT-CONTAINING PROTEIN ITN1-LIKE ISOFORM X1"/>
    <property type="match status" value="1"/>
</dbReference>
<dbReference type="Proteomes" id="UP001459277">
    <property type="component" value="Unassembled WGS sequence"/>
</dbReference>
<dbReference type="GO" id="GO:0005886">
    <property type="term" value="C:plasma membrane"/>
    <property type="evidence" value="ECO:0007669"/>
    <property type="project" value="TreeGrafter"/>
</dbReference>
<organism evidence="4 5">
    <name type="scientific">Lithocarpus litseifolius</name>
    <dbReference type="NCBI Taxonomy" id="425828"/>
    <lineage>
        <taxon>Eukaryota</taxon>
        <taxon>Viridiplantae</taxon>
        <taxon>Streptophyta</taxon>
        <taxon>Embryophyta</taxon>
        <taxon>Tracheophyta</taxon>
        <taxon>Spermatophyta</taxon>
        <taxon>Magnoliopsida</taxon>
        <taxon>eudicotyledons</taxon>
        <taxon>Gunneridae</taxon>
        <taxon>Pentapetalae</taxon>
        <taxon>rosids</taxon>
        <taxon>fabids</taxon>
        <taxon>Fagales</taxon>
        <taxon>Fagaceae</taxon>
        <taxon>Lithocarpus</taxon>
    </lineage>
</organism>
<dbReference type="SMART" id="SM00248">
    <property type="entry name" value="ANK"/>
    <property type="match status" value="4"/>
</dbReference>
<dbReference type="PROSITE" id="PS50088">
    <property type="entry name" value="ANK_REPEAT"/>
    <property type="match status" value="1"/>
</dbReference>
<reference evidence="4 5" key="1">
    <citation type="submission" date="2024-01" db="EMBL/GenBank/DDBJ databases">
        <title>A telomere-to-telomere, gap-free genome of sweet tea (Lithocarpus litseifolius).</title>
        <authorList>
            <person name="Zhou J."/>
        </authorList>
    </citation>
    <scope>NUCLEOTIDE SEQUENCE [LARGE SCALE GENOMIC DNA]</scope>
    <source>
        <strain evidence="4">Zhou-2022a</strain>
        <tissue evidence="4">Leaf</tissue>
    </source>
</reference>
<evidence type="ECO:0000256" key="2">
    <source>
        <dbReference type="ARBA" id="ARBA00023043"/>
    </source>
</evidence>
<proteinExistence type="predicted"/>
<dbReference type="InterPro" id="IPR002110">
    <property type="entry name" value="Ankyrin_rpt"/>
</dbReference>
<dbReference type="SUPFAM" id="SSF48403">
    <property type="entry name" value="Ankyrin repeat"/>
    <property type="match status" value="1"/>
</dbReference>
<evidence type="ECO:0000256" key="3">
    <source>
        <dbReference type="PROSITE-ProRule" id="PRU00023"/>
    </source>
</evidence>
<dbReference type="EMBL" id="JAZDWU010000001">
    <property type="protein sequence ID" value="KAL0016477.1"/>
    <property type="molecule type" value="Genomic_DNA"/>
</dbReference>
<feature type="repeat" description="ANK" evidence="3">
    <location>
        <begin position="140"/>
        <end position="172"/>
    </location>
</feature>
<evidence type="ECO:0000313" key="5">
    <source>
        <dbReference type="Proteomes" id="UP001459277"/>
    </source>
</evidence>
<keyword evidence="1" id="KW-0677">Repeat</keyword>
<accession>A0AAW2E0C6</accession>
<gene>
    <name evidence="4" type="ORF">SO802_003546</name>
</gene>